<name>A0A3S5C2B1_9PLAT</name>
<dbReference type="EMBL" id="CAAALY010115359">
    <property type="protein sequence ID" value="VEL30765.1"/>
    <property type="molecule type" value="Genomic_DNA"/>
</dbReference>
<evidence type="ECO:0000313" key="1">
    <source>
        <dbReference type="EMBL" id="VEL30765.1"/>
    </source>
</evidence>
<dbReference type="Proteomes" id="UP000784294">
    <property type="component" value="Unassembled WGS sequence"/>
</dbReference>
<evidence type="ECO:0000313" key="2">
    <source>
        <dbReference type="Proteomes" id="UP000784294"/>
    </source>
</evidence>
<gene>
    <name evidence="1" type="ORF">PXEA_LOCUS24205</name>
</gene>
<organism evidence="1 2">
    <name type="scientific">Protopolystoma xenopodis</name>
    <dbReference type="NCBI Taxonomy" id="117903"/>
    <lineage>
        <taxon>Eukaryota</taxon>
        <taxon>Metazoa</taxon>
        <taxon>Spiralia</taxon>
        <taxon>Lophotrochozoa</taxon>
        <taxon>Platyhelminthes</taxon>
        <taxon>Monogenea</taxon>
        <taxon>Polyopisthocotylea</taxon>
        <taxon>Polystomatidea</taxon>
        <taxon>Polystomatidae</taxon>
        <taxon>Protopolystoma</taxon>
    </lineage>
</organism>
<sequence length="99" mass="11801">MERGFSCDQRNRWPQFQRIRSVQLRRDRGVMDPADFWADLPTLASVVVARQIFDKMFFIWNRRRWIHLADGANEEVLHLLERQVVVTSIWFDGLPNGES</sequence>
<accession>A0A3S5C2B1</accession>
<keyword evidence="2" id="KW-1185">Reference proteome</keyword>
<dbReference type="AlphaFoldDB" id="A0A3S5C2B1"/>
<proteinExistence type="predicted"/>
<comment type="caution">
    <text evidence="1">The sequence shown here is derived from an EMBL/GenBank/DDBJ whole genome shotgun (WGS) entry which is preliminary data.</text>
</comment>
<reference evidence="1" key="1">
    <citation type="submission" date="2018-11" db="EMBL/GenBank/DDBJ databases">
        <authorList>
            <consortium name="Pathogen Informatics"/>
        </authorList>
    </citation>
    <scope>NUCLEOTIDE SEQUENCE</scope>
</reference>
<protein>
    <submittedName>
        <fullName evidence="1">Uncharacterized protein</fullName>
    </submittedName>
</protein>